<accession>A0A1H2ZAY5</accession>
<dbReference type="EMBL" id="FNNE01000006">
    <property type="protein sequence ID" value="SDX14663.1"/>
    <property type="molecule type" value="Genomic_DNA"/>
</dbReference>
<dbReference type="Pfam" id="PF11197">
    <property type="entry name" value="DUF2835"/>
    <property type="match status" value="1"/>
</dbReference>
<dbReference type="OrthoDB" id="5600793at2"/>
<dbReference type="STRING" id="488533.SAMN04487960_106258"/>
<protein>
    <recommendedName>
        <fullName evidence="3">DUF2835 domain-containing protein</fullName>
    </recommendedName>
</protein>
<proteinExistence type="predicted"/>
<dbReference type="InterPro" id="IPR021363">
    <property type="entry name" value="DUF2835"/>
</dbReference>
<reference evidence="1 2" key="1">
    <citation type="submission" date="2016-10" db="EMBL/GenBank/DDBJ databases">
        <authorList>
            <person name="de Groot N.N."/>
        </authorList>
    </citation>
    <scope>NUCLEOTIDE SEQUENCE [LARGE SCALE GENOMIC DNA]</scope>
    <source>
        <strain evidence="1 2">CGMCC 1.7059</strain>
    </source>
</reference>
<evidence type="ECO:0000313" key="1">
    <source>
        <dbReference type="EMBL" id="SDX14663.1"/>
    </source>
</evidence>
<name>A0A1H2ZAY5_9GAMM</name>
<gene>
    <name evidence="1" type="ORF">SAMN04487960_106258</name>
</gene>
<keyword evidence="2" id="KW-1185">Reference proteome</keyword>
<evidence type="ECO:0000313" key="2">
    <source>
        <dbReference type="Proteomes" id="UP000199675"/>
    </source>
</evidence>
<dbReference type="AlphaFoldDB" id="A0A1H2ZAY5"/>
<sequence>MQYIIVDISISPEEWIKLYQGVARDVHVRARDGRTVRFPARILSPFFLREGIHGAFRISFDGNGKFQTIDRL</sequence>
<dbReference type="Proteomes" id="UP000199675">
    <property type="component" value="Unassembled WGS sequence"/>
</dbReference>
<evidence type="ECO:0008006" key="3">
    <source>
        <dbReference type="Google" id="ProtNLM"/>
    </source>
</evidence>
<organism evidence="1 2">
    <name type="scientific">Marinobacter mobilis</name>
    <dbReference type="NCBI Taxonomy" id="488533"/>
    <lineage>
        <taxon>Bacteria</taxon>
        <taxon>Pseudomonadati</taxon>
        <taxon>Pseudomonadota</taxon>
        <taxon>Gammaproteobacteria</taxon>
        <taxon>Pseudomonadales</taxon>
        <taxon>Marinobacteraceae</taxon>
        <taxon>Marinobacter</taxon>
    </lineage>
</organism>
<dbReference type="RefSeq" id="WP_091813977.1">
    <property type="nucleotide sequence ID" value="NZ_FNNE01000006.1"/>
</dbReference>